<dbReference type="RefSeq" id="WP_379577261.1">
    <property type="nucleotide sequence ID" value="NZ_JBHUFV010000051.1"/>
</dbReference>
<gene>
    <name evidence="1" type="ORF">ACFSKW_35165</name>
</gene>
<dbReference type="Proteomes" id="UP001597368">
    <property type="component" value="Unassembled WGS sequence"/>
</dbReference>
<reference evidence="2" key="1">
    <citation type="journal article" date="2019" name="Int. J. Syst. Evol. Microbiol.">
        <title>The Global Catalogue of Microorganisms (GCM) 10K type strain sequencing project: providing services to taxonomists for standard genome sequencing and annotation.</title>
        <authorList>
            <consortium name="The Broad Institute Genomics Platform"/>
            <consortium name="The Broad Institute Genome Sequencing Center for Infectious Disease"/>
            <person name="Wu L."/>
            <person name="Ma J."/>
        </authorList>
    </citation>
    <scope>NUCLEOTIDE SEQUENCE [LARGE SCALE GENOMIC DNA]</scope>
    <source>
        <strain evidence="2">ICMP 6774ER</strain>
    </source>
</reference>
<accession>A0ABW4T697</accession>
<sequence>MSGSFAAAVRERALRAGMALEAARHDDDADALALAQAEWEHVTRLARTHGVQISLGEIEPDEPEGREGTAL</sequence>
<name>A0ABW4T697_9ACTN</name>
<keyword evidence="2" id="KW-1185">Reference proteome</keyword>
<protein>
    <submittedName>
        <fullName evidence="1">Uncharacterized protein</fullName>
    </submittedName>
</protein>
<evidence type="ECO:0000313" key="1">
    <source>
        <dbReference type="EMBL" id="MFD1936724.1"/>
    </source>
</evidence>
<comment type="caution">
    <text evidence="1">The sequence shown here is derived from an EMBL/GenBank/DDBJ whole genome shotgun (WGS) entry which is preliminary data.</text>
</comment>
<evidence type="ECO:0000313" key="2">
    <source>
        <dbReference type="Proteomes" id="UP001597368"/>
    </source>
</evidence>
<organism evidence="1 2">
    <name type="scientific">Nonomuraea mangrovi</name>
    <dbReference type="NCBI Taxonomy" id="2316207"/>
    <lineage>
        <taxon>Bacteria</taxon>
        <taxon>Bacillati</taxon>
        <taxon>Actinomycetota</taxon>
        <taxon>Actinomycetes</taxon>
        <taxon>Streptosporangiales</taxon>
        <taxon>Streptosporangiaceae</taxon>
        <taxon>Nonomuraea</taxon>
    </lineage>
</organism>
<proteinExistence type="predicted"/>
<dbReference type="EMBL" id="JBHUFV010000051">
    <property type="protein sequence ID" value="MFD1936724.1"/>
    <property type="molecule type" value="Genomic_DNA"/>
</dbReference>